<dbReference type="SMART" id="SM00100">
    <property type="entry name" value="cNMP"/>
    <property type="match status" value="1"/>
</dbReference>
<keyword evidence="3" id="KW-0804">Transcription</keyword>
<dbReference type="EMBL" id="CP023067">
    <property type="protein sequence ID" value="ASY63274.1"/>
    <property type="molecule type" value="Genomic_DNA"/>
</dbReference>
<evidence type="ECO:0000259" key="4">
    <source>
        <dbReference type="PROSITE" id="PS50042"/>
    </source>
</evidence>
<dbReference type="Pfam" id="PF13545">
    <property type="entry name" value="HTH_Crp_2"/>
    <property type="match status" value="1"/>
</dbReference>
<proteinExistence type="predicted"/>
<evidence type="ECO:0000256" key="1">
    <source>
        <dbReference type="ARBA" id="ARBA00023015"/>
    </source>
</evidence>
<dbReference type="InterPro" id="IPR014710">
    <property type="entry name" value="RmlC-like_jellyroll"/>
</dbReference>
<evidence type="ECO:0000313" key="6">
    <source>
        <dbReference type="Proteomes" id="UP000217211"/>
    </source>
</evidence>
<dbReference type="SUPFAM" id="SSF51206">
    <property type="entry name" value="cAMP-binding domain-like"/>
    <property type="match status" value="1"/>
</dbReference>
<evidence type="ECO:0000256" key="2">
    <source>
        <dbReference type="ARBA" id="ARBA00023125"/>
    </source>
</evidence>
<dbReference type="eggNOG" id="COG0664">
    <property type="taxonomic scope" value="Bacteria"/>
</dbReference>
<dbReference type="InterPro" id="IPR012318">
    <property type="entry name" value="HTH_CRP"/>
</dbReference>
<dbReference type="InterPro" id="IPR036390">
    <property type="entry name" value="WH_DNA-bd_sf"/>
</dbReference>
<dbReference type="STRING" id="716928.GCA_000261485_04665"/>
<dbReference type="Gene3D" id="1.10.10.10">
    <property type="entry name" value="Winged helix-like DNA-binding domain superfamily/Winged helix DNA-binding domain"/>
    <property type="match status" value="1"/>
</dbReference>
<dbReference type="CDD" id="cd00038">
    <property type="entry name" value="CAP_ED"/>
    <property type="match status" value="1"/>
</dbReference>
<name>A0A249PC81_9HYPH</name>
<reference evidence="5 6" key="1">
    <citation type="submission" date="2017-08" db="EMBL/GenBank/DDBJ databases">
        <title>Multipartite genome sequences of Sinorhizobium species nodulating soybeans.</title>
        <authorList>
            <person name="Tian C.F."/>
        </authorList>
    </citation>
    <scope>NUCLEOTIDE SEQUENCE [LARGE SCALE GENOMIC DNA]</scope>
    <source>
        <strain evidence="5 6">CCBAU 05684</strain>
    </source>
</reference>
<dbReference type="InterPro" id="IPR018490">
    <property type="entry name" value="cNMP-bd_dom_sf"/>
</dbReference>
<keyword evidence="6" id="KW-1185">Reference proteome</keyword>
<keyword evidence="2" id="KW-0238">DNA-binding</keyword>
<dbReference type="PROSITE" id="PS50042">
    <property type="entry name" value="CNMP_BINDING_3"/>
    <property type="match status" value="1"/>
</dbReference>
<dbReference type="InterPro" id="IPR036388">
    <property type="entry name" value="WH-like_DNA-bd_sf"/>
</dbReference>
<feature type="domain" description="Cyclic nucleotide-binding" evidence="4">
    <location>
        <begin position="50"/>
        <end position="93"/>
    </location>
</feature>
<gene>
    <name evidence="5" type="ORF">SJ05684_c18320</name>
</gene>
<dbReference type="KEGG" id="esj:SJ05684_c18320"/>
<accession>A0A249PC81</accession>
<dbReference type="GO" id="GO:0003677">
    <property type="term" value="F:DNA binding"/>
    <property type="evidence" value="ECO:0007669"/>
    <property type="project" value="UniProtKB-KW"/>
</dbReference>
<dbReference type="Pfam" id="PF00027">
    <property type="entry name" value="cNMP_binding"/>
    <property type="match status" value="1"/>
</dbReference>
<dbReference type="Gene3D" id="2.60.120.10">
    <property type="entry name" value="Jelly Rolls"/>
    <property type="match status" value="1"/>
</dbReference>
<evidence type="ECO:0000256" key="3">
    <source>
        <dbReference type="ARBA" id="ARBA00023163"/>
    </source>
</evidence>
<evidence type="ECO:0000313" key="5">
    <source>
        <dbReference type="EMBL" id="ASY63274.1"/>
    </source>
</evidence>
<dbReference type="Proteomes" id="UP000217211">
    <property type="component" value="Chromosome"/>
</dbReference>
<dbReference type="GO" id="GO:0006355">
    <property type="term" value="P:regulation of DNA-templated transcription"/>
    <property type="evidence" value="ECO:0007669"/>
    <property type="project" value="InterPro"/>
</dbReference>
<protein>
    <submittedName>
        <fullName evidence="5">cAMP-binding protein</fullName>
    </submittedName>
</protein>
<keyword evidence="1" id="KW-0805">Transcription regulation</keyword>
<dbReference type="InterPro" id="IPR000595">
    <property type="entry name" value="cNMP-bd_dom"/>
</dbReference>
<sequence length="275" mass="30373">MQGIGGDPQSCYCETSPRDQPRAIEEQLVLAPEGAKLMALSFPSPTRNQLLAMLPAGDYSQIASDLEYVDLPRGTLLAKAGEPIDHIYYLTSGIGSLVATTPEGNKAEAGIFGSEGYVPTSAATGVELSMHDVIMQIGGDAYRMDFASFRRGIEHNRNFNRVMIRSIEAFSIQLTYTAISNAVHGVDERLARWILMCHDRVPGDQIPLTHEFISLMLAVRRPSVTTSLHILEGNGFIRSLRGQIIIRNRPALEEFARDAYGKPEAEYRRLMTGLF</sequence>
<dbReference type="SUPFAM" id="SSF46785">
    <property type="entry name" value="Winged helix' DNA-binding domain"/>
    <property type="match status" value="1"/>
</dbReference>
<organism evidence="5 6">
    <name type="scientific">Sinorhizobium sojae CCBAU 05684</name>
    <dbReference type="NCBI Taxonomy" id="716928"/>
    <lineage>
        <taxon>Bacteria</taxon>
        <taxon>Pseudomonadati</taxon>
        <taxon>Pseudomonadota</taxon>
        <taxon>Alphaproteobacteria</taxon>
        <taxon>Hyphomicrobiales</taxon>
        <taxon>Rhizobiaceae</taxon>
        <taxon>Sinorhizobium/Ensifer group</taxon>
        <taxon>Sinorhizobium</taxon>
    </lineage>
</organism>
<dbReference type="AlphaFoldDB" id="A0A249PC81"/>